<organism evidence="1 2">
    <name type="scientific">Algoriphagus yeomjeoni</name>
    <dbReference type="NCBI Taxonomy" id="291403"/>
    <lineage>
        <taxon>Bacteria</taxon>
        <taxon>Pseudomonadati</taxon>
        <taxon>Bacteroidota</taxon>
        <taxon>Cytophagia</taxon>
        <taxon>Cytophagales</taxon>
        <taxon>Cyclobacteriaceae</taxon>
        <taxon>Algoriphagus</taxon>
    </lineage>
</organism>
<dbReference type="Gene3D" id="2.115.10.20">
    <property type="entry name" value="Glycosyl hydrolase domain, family 43"/>
    <property type="match status" value="1"/>
</dbReference>
<dbReference type="InterPro" id="IPR023296">
    <property type="entry name" value="Glyco_hydro_beta-prop_sf"/>
</dbReference>
<evidence type="ECO:0008006" key="3">
    <source>
        <dbReference type="Google" id="ProtNLM"/>
    </source>
</evidence>
<dbReference type="AlphaFoldDB" id="A0A327P060"/>
<evidence type="ECO:0000313" key="1">
    <source>
        <dbReference type="EMBL" id="RAI85628.1"/>
    </source>
</evidence>
<sequence length="73" mass="8849">MPRWASCYSSKDFYNWKNEGVVLDLYMGDRWNGQGKLESEYVFLPITITEEGEMEIHWYNEWDLSMFTPEKKQ</sequence>
<dbReference type="Proteomes" id="UP000249610">
    <property type="component" value="Unassembled WGS sequence"/>
</dbReference>
<comment type="caution">
    <text evidence="1">The sequence shown here is derived from an EMBL/GenBank/DDBJ whole genome shotgun (WGS) entry which is preliminary data.</text>
</comment>
<proteinExistence type="predicted"/>
<protein>
    <recommendedName>
        <fullName evidence="3">Glycosyl hydrolase family 32</fullName>
    </recommendedName>
</protein>
<gene>
    <name evidence="1" type="ORF">LV83_03709</name>
</gene>
<evidence type="ECO:0000313" key="2">
    <source>
        <dbReference type="Proteomes" id="UP000249610"/>
    </source>
</evidence>
<reference evidence="1 2" key="1">
    <citation type="submission" date="2018-06" db="EMBL/GenBank/DDBJ databases">
        <title>Genomic Encyclopedia of Archaeal and Bacterial Type Strains, Phase II (KMG-II): from individual species to whole genera.</title>
        <authorList>
            <person name="Goeker M."/>
        </authorList>
    </citation>
    <scope>NUCLEOTIDE SEQUENCE [LARGE SCALE GENOMIC DNA]</scope>
    <source>
        <strain evidence="1 2">DSM 23446</strain>
    </source>
</reference>
<name>A0A327P060_9BACT</name>
<accession>A0A327P060</accession>
<dbReference type="EMBL" id="QLLK01000013">
    <property type="protein sequence ID" value="RAI85628.1"/>
    <property type="molecule type" value="Genomic_DNA"/>
</dbReference>
<keyword evidence="2" id="KW-1185">Reference proteome</keyword>